<name>A0A5J9VYH7_9POAL</name>
<organism evidence="1 2">
    <name type="scientific">Eragrostis curvula</name>
    <name type="common">weeping love grass</name>
    <dbReference type="NCBI Taxonomy" id="38414"/>
    <lineage>
        <taxon>Eukaryota</taxon>
        <taxon>Viridiplantae</taxon>
        <taxon>Streptophyta</taxon>
        <taxon>Embryophyta</taxon>
        <taxon>Tracheophyta</taxon>
        <taxon>Spermatophyta</taxon>
        <taxon>Magnoliopsida</taxon>
        <taxon>Liliopsida</taxon>
        <taxon>Poales</taxon>
        <taxon>Poaceae</taxon>
        <taxon>PACMAD clade</taxon>
        <taxon>Chloridoideae</taxon>
        <taxon>Eragrostideae</taxon>
        <taxon>Eragrostidinae</taxon>
        <taxon>Eragrostis</taxon>
    </lineage>
</organism>
<sequence length="140" mass="15715">MPHGSSEDILPADKSSAVAEICDEEKHCLHTDITLEELKDTMLPKAKDYFHQNIEAAIYQMLWRSKHGAAYVQVKKASMEKPGARRAVRRSRKTALVQLRTGGATCLIGPLCTWGLAPPLQLRDQELECRTHMIAEFLNS</sequence>
<comment type="caution">
    <text evidence="1">The sequence shown here is derived from an EMBL/GenBank/DDBJ whole genome shotgun (WGS) entry which is preliminary data.</text>
</comment>
<dbReference type="EMBL" id="RWGY01000007">
    <property type="protein sequence ID" value="TVU40691.1"/>
    <property type="molecule type" value="Genomic_DNA"/>
</dbReference>
<evidence type="ECO:0000313" key="1">
    <source>
        <dbReference type="EMBL" id="TVU40691.1"/>
    </source>
</evidence>
<evidence type="ECO:0000313" key="2">
    <source>
        <dbReference type="Proteomes" id="UP000324897"/>
    </source>
</evidence>
<dbReference type="AlphaFoldDB" id="A0A5J9VYH7"/>
<feature type="non-terminal residue" evidence="1">
    <location>
        <position position="1"/>
    </location>
</feature>
<accession>A0A5J9VYH7</accession>
<gene>
    <name evidence="1" type="ORF">EJB05_14161</name>
</gene>
<reference evidence="1 2" key="1">
    <citation type="journal article" date="2019" name="Sci. Rep.">
        <title>A high-quality genome of Eragrostis curvula grass provides insights into Poaceae evolution and supports new strategies to enhance forage quality.</title>
        <authorList>
            <person name="Carballo J."/>
            <person name="Santos B.A.C.M."/>
            <person name="Zappacosta D."/>
            <person name="Garbus I."/>
            <person name="Selva J.P."/>
            <person name="Gallo C.A."/>
            <person name="Diaz A."/>
            <person name="Albertini E."/>
            <person name="Caccamo M."/>
            <person name="Echenique V."/>
        </authorList>
    </citation>
    <scope>NUCLEOTIDE SEQUENCE [LARGE SCALE GENOMIC DNA]</scope>
    <source>
        <strain evidence="2">cv. Victoria</strain>
        <tissue evidence="1">Leaf</tissue>
    </source>
</reference>
<dbReference type="OrthoDB" id="689921at2759"/>
<protein>
    <submittedName>
        <fullName evidence="1">Uncharacterized protein</fullName>
    </submittedName>
</protein>
<dbReference type="Proteomes" id="UP000324897">
    <property type="component" value="Chromosome 4"/>
</dbReference>
<keyword evidence="2" id="KW-1185">Reference proteome</keyword>
<proteinExistence type="predicted"/>
<dbReference type="Gramene" id="TVU40691">
    <property type="protein sequence ID" value="TVU40691"/>
    <property type="gene ID" value="EJB05_14161"/>
</dbReference>